<accession>A0A6J4E7I6</accession>
<dbReference type="SUPFAM" id="SSF102588">
    <property type="entry name" value="LmbE-like"/>
    <property type="match status" value="1"/>
</dbReference>
<name>A0A6J4E7I6_9PSED</name>
<keyword evidence="4" id="KW-1185">Reference proteome</keyword>
<dbReference type="Pfam" id="PF02585">
    <property type="entry name" value="PIG-L"/>
    <property type="match status" value="1"/>
</dbReference>
<dbReference type="Gene3D" id="3.40.50.10320">
    <property type="entry name" value="LmbE-like"/>
    <property type="match status" value="1"/>
</dbReference>
<proteinExistence type="predicted"/>
<dbReference type="PANTHER" id="PTHR12993">
    <property type="entry name" value="N-ACETYLGLUCOSAMINYL-PHOSPHATIDYLINOSITOL DE-N-ACETYLASE-RELATED"/>
    <property type="match status" value="1"/>
</dbReference>
<dbReference type="KEGG" id="ptw:TUM18999_39380"/>
<protein>
    <submittedName>
        <fullName evidence="1">PIG-L domain-containing protein</fullName>
    </submittedName>
</protein>
<evidence type="ECO:0000313" key="3">
    <source>
        <dbReference type="Proteomes" id="UP000509383"/>
    </source>
</evidence>
<evidence type="ECO:0000313" key="2">
    <source>
        <dbReference type="EMBL" id="GJN55392.1"/>
    </source>
</evidence>
<organism evidence="1 3">
    <name type="scientific">Pseudomonas tohonis</name>
    <dbReference type="NCBI Taxonomy" id="2725477"/>
    <lineage>
        <taxon>Bacteria</taxon>
        <taxon>Pseudomonadati</taxon>
        <taxon>Pseudomonadota</taxon>
        <taxon>Gammaproteobacteria</taxon>
        <taxon>Pseudomonadales</taxon>
        <taxon>Pseudomonadaceae</taxon>
        <taxon>Pseudomonas</taxon>
    </lineage>
</organism>
<dbReference type="Proteomes" id="UP000509383">
    <property type="component" value="Chromosome"/>
</dbReference>
<dbReference type="RefSeq" id="WP_173177760.1">
    <property type="nucleotide sequence ID" value="NZ_AP023189.1"/>
</dbReference>
<dbReference type="AlphaFoldDB" id="A0A6J4E7I6"/>
<evidence type="ECO:0000313" key="1">
    <source>
        <dbReference type="EMBL" id="BCG25747.1"/>
    </source>
</evidence>
<dbReference type="EMBL" id="BQKM01000018">
    <property type="protein sequence ID" value="GJN55392.1"/>
    <property type="molecule type" value="Genomic_DNA"/>
</dbReference>
<dbReference type="InterPro" id="IPR024078">
    <property type="entry name" value="LmbE-like_dom_sf"/>
</dbReference>
<dbReference type="EMBL" id="AP023189">
    <property type="protein sequence ID" value="BCG25747.1"/>
    <property type="molecule type" value="Genomic_DNA"/>
</dbReference>
<sequence length="227" mass="25220">MSKERVLVIAAHPDDEVLGCGGSIARHVADGDEVQVAIMAQGLFSRGTPEEAEQQALRDACAEANRILGVQGLECFDLPDNRLDSLDLLDLVKPVEALVARHRPGIVYAHWSGDVNIDHRRLHEAVVTACRPQPGHPVHTLLFFEIPSSTEWQVPHSAPAFWPGWFNDIGSTLDTKLRALDAYAMEMREWPHPRSLKAVEHLARWRGACVGMEAAEAFVLGRHLNRH</sequence>
<evidence type="ECO:0000313" key="4">
    <source>
        <dbReference type="Proteomes" id="UP001054892"/>
    </source>
</evidence>
<dbReference type="InterPro" id="IPR003737">
    <property type="entry name" value="GlcNAc_PI_deacetylase-related"/>
</dbReference>
<dbReference type="Proteomes" id="UP001054892">
    <property type="component" value="Unassembled WGS sequence"/>
</dbReference>
<reference evidence="1 3" key="1">
    <citation type="submission" date="2020-05" db="EMBL/GenBank/DDBJ databases">
        <title>Characterization of novel class B3 metallo-beta-lactamase from novel Pseudomonas species.</title>
        <authorList>
            <person name="Yamada K."/>
            <person name="Aoki K."/>
            <person name="Ishii Y."/>
        </authorList>
    </citation>
    <scope>NUCLEOTIDE SEQUENCE [LARGE SCALE GENOMIC DNA]</scope>
    <source>
        <strain evidence="1 3">TUM18999</strain>
        <strain evidence="2 4">TUM20286</strain>
    </source>
</reference>
<dbReference type="GO" id="GO:0016811">
    <property type="term" value="F:hydrolase activity, acting on carbon-nitrogen (but not peptide) bonds, in linear amides"/>
    <property type="evidence" value="ECO:0007669"/>
    <property type="project" value="TreeGrafter"/>
</dbReference>
<dbReference type="PANTHER" id="PTHR12993:SF11">
    <property type="entry name" value="N-ACETYLGLUCOSAMINYL-PHOSPHATIDYLINOSITOL DE-N-ACETYLASE"/>
    <property type="match status" value="1"/>
</dbReference>
<gene>
    <name evidence="1" type="ORF">TUM18999_39380</name>
    <name evidence="2" type="ORF">TUM20286_51440</name>
</gene>